<evidence type="ECO:0000259" key="1">
    <source>
        <dbReference type="Pfam" id="PF13612"/>
    </source>
</evidence>
<proteinExistence type="predicted"/>
<dbReference type="Proteomes" id="UP000541425">
    <property type="component" value="Unassembled WGS sequence"/>
</dbReference>
<comment type="caution">
    <text evidence="2">The sequence shown here is derived from an EMBL/GenBank/DDBJ whole genome shotgun (WGS) entry which is preliminary data.</text>
</comment>
<reference evidence="2 3" key="1">
    <citation type="submission" date="2020-08" db="EMBL/GenBank/DDBJ databases">
        <title>Genomic Encyclopedia of Type Strains, Phase IV (KMG-IV): sequencing the most valuable type-strain genomes for metagenomic binning, comparative biology and taxonomic classification.</title>
        <authorList>
            <person name="Goeker M."/>
        </authorList>
    </citation>
    <scope>NUCLEOTIDE SEQUENCE [LARGE SCALE GENOMIC DNA]</scope>
    <source>
        <strain evidence="2 3">DSM 22548</strain>
    </source>
</reference>
<feature type="non-terminal residue" evidence="2">
    <location>
        <position position="26"/>
    </location>
</feature>
<feature type="domain" description="Transposase DDE" evidence="1">
    <location>
        <begin position="2"/>
        <end position="25"/>
    </location>
</feature>
<evidence type="ECO:0000313" key="3">
    <source>
        <dbReference type="Proteomes" id="UP000541425"/>
    </source>
</evidence>
<name>A0A7W5ULG1_9BACT</name>
<dbReference type="AlphaFoldDB" id="A0A7W5ULG1"/>
<dbReference type="EMBL" id="JACICA010000020">
    <property type="protein sequence ID" value="MBB3703657.1"/>
    <property type="molecule type" value="Genomic_DNA"/>
</dbReference>
<dbReference type="Pfam" id="PF13612">
    <property type="entry name" value="DDE_Tnp_1_3"/>
    <property type="match status" value="1"/>
</dbReference>
<sequence>MDVHDKIMLRKRSIIETINDMLKNVA</sequence>
<accession>A0A7W5ULG1</accession>
<evidence type="ECO:0000313" key="2">
    <source>
        <dbReference type="EMBL" id="MBB3703657.1"/>
    </source>
</evidence>
<protein>
    <recommendedName>
        <fullName evidence="1">Transposase DDE domain-containing protein</fullName>
    </recommendedName>
</protein>
<gene>
    <name evidence="2" type="ORF">FHS60_002153</name>
</gene>
<organism evidence="2 3">
    <name type="scientific">Alloprevotella rava</name>
    <dbReference type="NCBI Taxonomy" id="671218"/>
    <lineage>
        <taxon>Bacteria</taxon>
        <taxon>Pseudomonadati</taxon>
        <taxon>Bacteroidota</taxon>
        <taxon>Bacteroidia</taxon>
        <taxon>Bacteroidales</taxon>
        <taxon>Prevotellaceae</taxon>
        <taxon>Alloprevotella</taxon>
    </lineage>
</organism>
<dbReference type="InterPro" id="IPR025668">
    <property type="entry name" value="Tnp_DDE_dom"/>
</dbReference>